<dbReference type="Proteomes" id="UP000198650">
    <property type="component" value="Unassembled WGS sequence"/>
</dbReference>
<keyword evidence="1" id="KW-0812">Transmembrane</keyword>
<dbReference type="EMBL" id="FOJS01000040">
    <property type="protein sequence ID" value="SFA53028.1"/>
    <property type="molecule type" value="Genomic_DNA"/>
</dbReference>
<gene>
    <name evidence="2" type="ORF">SAMN05192569_10407</name>
</gene>
<keyword evidence="1" id="KW-0472">Membrane</keyword>
<organism evidence="2 3">
    <name type="scientific">Parageobacillus thermantarcticus</name>
    <dbReference type="NCBI Taxonomy" id="186116"/>
    <lineage>
        <taxon>Bacteria</taxon>
        <taxon>Bacillati</taxon>
        <taxon>Bacillota</taxon>
        <taxon>Bacilli</taxon>
        <taxon>Bacillales</taxon>
        <taxon>Anoxybacillaceae</taxon>
        <taxon>Parageobacillus</taxon>
    </lineage>
</organism>
<dbReference type="RefSeq" id="WP_090951047.1">
    <property type="nucleotide sequence ID" value="NZ_FOJS01000040.1"/>
</dbReference>
<evidence type="ECO:0000313" key="2">
    <source>
        <dbReference type="EMBL" id="SFA53028.1"/>
    </source>
</evidence>
<feature type="transmembrane region" description="Helical" evidence="1">
    <location>
        <begin position="37"/>
        <end position="54"/>
    </location>
</feature>
<dbReference type="AlphaFoldDB" id="A0A1I0TMK1"/>
<reference evidence="3" key="1">
    <citation type="submission" date="2016-10" db="EMBL/GenBank/DDBJ databases">
        <authorList>
            <person name="Varghese N."/>
            <person name="Submissions S."/>
        </authorList>
    </citation>
    <scope>NUCLEOTIDE SEQUENCE [LARGE SCALE GENOMIC DNA]</scope>
    <source>
        <strain evidence="3">M1</strain>
    </source>
</reference>
<evidence type="ECO:0000256" key="1">
    <source>
        <dbReference type="SAM" id="Phobius"/>
    </source>
</evidence>
<name>A0A1I0TMK1_9BACL</name>
<feature type="transmembrane region" description="Helical" evidence="1">
    <location>
        <begin position="6"/>
        <end position="25"/>
    </location>
</feature>
<proteinExistence type="predicted"/>
<keyword evidence="1" id="KW-1133">Transmembrane helix</keyword>
<sequence length="96" mass="10851">MFKYMIALMTALLLIVQLGIAYLWIFDWRHLATKAGLMIWISSIVLGILLYFIYSKFVEDGKFSIVSRKTVFSSTAMTVILAVLALVIEAITKSMP</sequence>
<evidence type="ECO:0000313" key="3">
    <source>
        <dbReference type="Proteomes" id="UP000198650"/>
    </source>
</evidence>
<feature type="transmembrane region" description="Helical" evidence="1">
    <location>
        <begin position="74"/>
        <end position="92"/>
    </location>
</feature>
<protein>
    <submittedName>
        <fullName evidence="2">Uncharacterized protein</fullName>
    </submittedName>
</protein>
<keyword evidence="3" id="KW-1185">Reference proteome</keyword>
<accession>A0A1I0TMK1</accession>
<dbReference type="OrthoDB" id="2973202at2"/>